<protein>
    <submittedName>
        <fullName evidence="2">Uncharacterized protein</fullName>
    </submittedName>
</protein>
<sequence length="89" mass="9127">MNVRFVGQRSLDIENGQITGRLKDIPHPASTTGFRGPTATVGGPQTHGPGRAVTCGKAQPGQVAAVSHPCPSALLRGVSILNTTQEAGQ</sequence>
<keyword evidence="3" id="KW-1185">Reference proteome</keyword>
<name>A0A221NVK6_9ACTN</name>
<dbReference type="EMBL" id="CP022433">
    <property type="protein sequence ID" value="ASN23828.1"/>
    <property type="molecule type" value="Genomic_DNA"/>
</dbReference>
<dbReference type="Proteomes" id="UP000031501">
    <property type="component" value="Chromosome"/>
</dbReference>
<organism evidence="2 3">
    <name type="scientific">Streptomyces pluripotens</name>
    <dbReference type="NCBI Taxonomy" id="1355015"/>
    <lineage>
        <taxon>Bacteria</taxon>
        <taxon>Bacillati</taxon>
        <taxon>Actinomycetota</taxon>
        <taxon>Actinomycetes</taxon>
        <taxon>Kitasatosporales</taxon>
        <taxon>Streptomycetaceae</taxon>
        <taxon>Streptomyces</taxon>
    </lineage>
</organism>
<dbReference type="STRING" id="1355015.LK06_006005"/>
<accession>A0A221NVK6</accession>
<dbReference type="AlphaFoldDB" id="A0A221NVK6"/>
<reference evidence="2 3" key="1">
    <citation type="submission" date="2017-07" db="EMBL/GenBank/DDBJ databases">
        <title>Genome sequence of Streptomyces pluripotens MUSC 137T.</title>
        <authorList>
            <person name="Ser H.-L."/>
            <person name="Lee L.-H."/>
        </authorList>
    </citation>
    <scope>NUCLEOTIDE SEQUENCE [LARGE SCALE GENOMIC DNA]</scope>
    <source>
        <strain evidence="2 3">MUSC 137</strain>
    </source>
</reference>
<evidence type="ECO:0000313" key="3">
    <source>
        <dbReference type="Proteomes" id="UP000031501"/>
    </source>
</evidence>
<feature type="region of interest" description="Disordered" evidence="1">
    <location>
        <begin position="17"/>
        <end position="50"/>
    </location>
</feature>
<evidence type="ECO:0000313" key="2">
    <source>
        <dbReference type="EMBL" id="ASN23828.1"/>
    </source>
</evidence>
<gene>
    <name evidence="2" type="ORF">LK07_07110</name>
</gene>
<proteinExistence type="predicted"/>
<evidence type="ECO:0000256" key="1">
    <source>
        <dbReference type="SAM" id="MobiDB-lite"/>
    </source>
</evidence>